<dbReference type="InterPro" id="IPR007156">
    <property type="entry name" value="MamQ_LemA"/>
</dbReference>
<dbReference type="PANTHER" id="PTHR34478:SF1">
    <property type="entry name" value="PROTEIN LEMA"/>
    <property type="match status" value="1"/>
</dbReference>
<proteinExistence type="inferred from homology"/>
<keyword evidence="3" id="KW-0812">Transmembrane</keyword>
<keyword evidence="5" id="KW-0472">Membrane</keyword>
<keyword evidence="4" id="KW-1133">Transmembrane helix</keyword>
<evidence type="ECO:0000256" key="5">
    <source>
        <dbReference type="ARBA" id="ARBA00023136"/>
    </source>
</evidence>
<dbReference type="STRING" id="108015.GA0061099_1007386"/>
<protein>
    <submittedName>
        <fullName evidence="7">LemA protein</fullName>
    </submittedName>
</protein>
<evidence type="ECO:0000256" key="1">
    <source>
        <dbReference type="ARBA" id="ARBA00004167"/>
    </source>
</evidence>
<comment type="subcellular location">
    <subcellularLocation>
        <location evidence="1">Membrane</location>
        <topology evidence="1">Single-pass membrane protein</topology>
    </subcellularLocation>
</comment>
<dbReference type="GO" id="GO:0016020">
    <property type="term" value="C:membrane"/>
    <property type="evidence" value="ECO:0007669"/>
    <property type="project" value="UniProtKB-SubCell"/>
</dbReference>
<dbReference type="EMBL" id="FMAE01000007">
    <property type="protein sequence ID" value="SCB43876.1"/>
    <property type="molecule type" value="Genomic_DNA"/>
</dbReference>
<comment type="similarity">
    <text evidence="2">Belongs to the LemA family.</text>
</comment>
<dbReference type="Proteomes" id="UP000183174">
    <property type="component" value="Unassembled WGS sequence"/>
</dbReference>
<evidence type="ECO:0000313" key="6">
    <source>
        <dbReference type="EMBL" id="KRQ01640.1"/>
    </source>
</evidence>
<accession>A0A0R3CVJ6</accession>
<name>A0A0R3CVJ6_9BRAD</name>
<evidence type="ECO:0000256" key="4">
    <source>
        <dbReference type="ARBA" id="ARBA00022989"/>
    </source>
</evidence>
<dbReference type="OrthoDB" id="9804152at2"/>
<dbReference type="Gene3D" id="1.20.1440.20">
    <property type="entry name" value="LemA-like domain"/>
    <property type="match status" value="1"/>
</dbReference>
<dbReference type="Pfam" id="PF04011">
    <property type="entry name" value="LemA"/>
    <property type="match status" value="1"/>
</dbReference>
<dbReference type="SUPFAM" id="SSF140478">
    <property type="entry name" value="LemA-like"/>
    <property type="match status" value="1"/>
</dbReference>
<evidence type="ECO:0000256" key="3">
    <source>
        <dbReference type="ARBA" id="ARBA00022692"/>
    </source>
</evidence>
<evidence type="ECO:0000313" key="9">
    <source>
        <dbReference type="Proteomes" id="UP000183174"/>
    </source>
</evidence>
<evidence type="ECO:0000256" key="2">
    <source>
        <dbReference type="ARBA" id="ARBA00008854"/>
    </source>
</evidence>
<organism evidence="6 8">
    <name type="scientific">Bradyrhizobium yuanmingense</name>
    <dbReference type="NCBI Taxonomy" id="108015"/>
    <lineage>
        <taxon>Bacteria</taxon>
        <taxon>Pseudomonadati</taxon>
        <taxon>Pseudomonadota</taxon>
        <taxon>Alphaproteobacteria</taxon>
        <taxon>Hyphomicrobiales</taxon>
        <taxon>Nitrobacteraceae</taxon>
        <taxon>Bradyrhizobium</taxon>
    </lineage>
</organism>
<dbReference type="GeneID" id="93175095"/>
<dbReference type="InterPro" id="IPR023353">
    <property type="entry name" value="LemA-like_dom_sf"/>
</dbReference>
<dbReference type="Proteomes" id="UP000051380">
    <property type="component" value="Unassembled WGS sequence"/>
</dbReference>
<dbReference type="AlphaFoldDB" id="A0A0R3CVJ6"/>
<dbReference type="PANTHER" id="PTHR34478">
    <property type="entry name" value="PROTEIN LEMA"/>
    <property type="match status" value="1"/>
</dbReference>
<evidence type="ECO:0000313" key="7">
    <source>
        <dbReference type="EMBL" id="SCB43876.1"/>
    </source>
</evidence>
<reference evidence="7 9" key="2">
    <citation type="submission" date="2016-08" db="EMBL/GenBank/DDBJ databases">
        <authorList>
            <person name="Seilhamer J.J."/>
        </authorList>
    </citation>
    <scope>NUCLEOTIDE SEQUENCE [LARGE SCALE GENOMIC DNA]</scope>
    <source>
        <strain evidence="7 9">CCBAU 10071</strain>
    </source>
</reference>
<gene>
    <name evidence="6" type="ORF">AOQ72_09330</name>
    <name evidence="7" type="ORF">GA0061099_1007386</name>
</gene>
<dbReference type="EMBL" id="LJYF01000004">
    <property type="protein sequence ID" value="KRQ01640.1"/>
    <property type="molecule type" value="Genomic_DNA"/>
</dbReference>
<evidence type="ECO:0000313" key="8">
    <source>
        <dbReference type="Proteomes" id="UP000051380"/>
    </source>
</evidence>
<dbReference type="RefSeq" id="WP_036006288.1">
    <property type="nucleotide sequence ID" value="NZ_CP104173.1"/>
</dbReference>
<sequence>MSTGWIVLGVIVVLALIAFSAYNRLVALSQRVGQAFADIDVQLKQRHDLIPNLVETVKGYASHERGTLDDVIKARNSAMSAQGPAQVSAAENQLSGALGRLIALSEAYPDLKANANFQQLASELSDLENKIAASRRFFNNAVQEYNTGIQQLPAALFAGMFGFTKKDFFDLGASRTEVETVPQVKF</sequence>
<reference evidence="6 8" key="1">
    <citation type="submission" date="2015-09" db="EMBL/GenBank/DDBJ databases">
        <title>Draft Genome Sequence of the Strain BR 3267 (Bradyrhizobium yuanmingense) recommended as inoculant for cowpea in Brazil.</title>
        <authorList>
            <person name="Simoes-Araujo J.L."/>
            <person name="Zilli J.E."/>
        </authorList>
    </citation>
    <scope>NUCLEOTIDE SEQUENCE [LARGE SCALE GENOMIC DNA]</scope>
    <source>
        <strain evidence="6 8">BR3267</strain>
    </source>
</reference>